<evidence type="ECO:0000259" key="2">
    <source>
        <dbReference type="Pfam" id="PF13439"/>
    </source>
</evidence>
<feature type="domain" description="Glycosyl transferase family 1" evidence="1">
    <location>
        <begin position="175"/>
        <end position="312"/>
    </location>
</feature>
<dbReference type="Gene3D" id="3.40.50.2000">
    <property type="entry name" value="Glycogen Phosphorylase B"/>
    <property type="match status" value="2"/>
</dbReference>
<evidence type="ECO:0000259" key="1">
    <source>
        <dbReference type="Pfam" id="PF00534"/>
    </source>
</evidence>
<name>A0AAU8MP25_9GAMM</name>
<accession>A0AAU8MP25</accession>
<dbReference type="Pfam" id="PF13439">
    <property type="entry name" value="Glyco_transf_4"/>
    <property type="match status" value="1"/>
</dbReference>
<protein>
    <submittedName>
        <fullName evidence="3">Glycosyltransferase family 4 protein</fullName>
    </submittedName>
</protein>
<dbReference type="AlphaFoldDB" id="A0AAU8MP25"/>
<evidence type="ECO:0000313" key="3">
    <source>
        <dbReference type="EMBL" id="XCO74165.1"/>
    </source>
</evidence>
<dbReference type="RefSeq" id="WP_363797022.1">
    <property type="nucleotide sequence ID" value="NZ_CP159925.1"/>
</dbReference>
<sequence>MKIAQISPLYESVPPRLYGGTERVVAHLSDALVEAGHEVTLFASADARTRARLVPVRDQAIRLDPAPRKSNVAAHLNMLHEVRRHAAEFDVMHFHVDLLHFPMFEDLAGRTLTTLHGRLDIKDLAECYRRWPRYPLVSISNHQRRPLASANWLGTVYHGLPAELLPPVAQPRGGYLAFLGRVSPEKRLDRAIAIARRAGMPLKIAAKVDTADLRYFHDTIEPLLDAPGIEFLGEIDDAGKAGFLGQAAALLFPIDWPEPFGLVMIEAMACATPVIGWHCGSVPEVLDDGLTGRIVDSEDEAVAAVAEVLEYDRARIREVFERRFSAEAMAHDYLDLYRRLLGRGGQDLRKRA</sequence>
<dbReference type="GO" id="GO:0016757">
    <property type="term" value="F:glycosyltransferase activity"/>
    <property type="evidence" value="ECO:0007669"/>
    <property type="project" value="InterPro"/>
</dbReference>
<dbReference type="GO" id="GO:1901135">
    <property type="term" value="P:carbohydrate derivative metabolic process"/>
    <property type="evidence" value="ECO:0007669"/>
    <property type="project" value="UniProtKB-ARBA"/>
</dbReference>
<dbReference type="Pfam" id="PF00534">
    <property type="entry name" value="Glycos_transf_1"/>
    <property type="match status" value="1"/>
</dbReference>
<proteinExistence type="predicted"/>
<reference evidence="3" key="1">
    <citation type="submission" date="2024-06" db="EMBL/GenBank/DDBJ databases">
        <authorList>
            <person name="Li S."/>
        </authorList>
    </citation>
    <scope>NUCLEOTIDE SEQUENCE</scope>
    <source>
        <strain evidence="3">SR10</strain>
    </source>
</reference>
<gene>
    <name evidence="3" type="ORF">ABU614_17525</name>
</gene>
<dbReference type="InterPro" id="IPR001296">
    <property type="entry name" value="Glyco_trans_1"/>
</dbReference>
<dbReference type="InterPro" id="IPR028098">
    <property type="entry name" value="Glyco_trans_4-like_N"/>
</dbReference>
<dbReference type="CDD" id="cd03802">
    <property type="entry name" value="GT4_AviGT4-like"/>
    <property type="match status" value="1"/>
</dbReference>
<dbReference type="EMBL" id="CP159925">
    <property type="protein sequence ID" value="XCO74165.1"/>
    <property type="molecule type" value="Genomic_DNA"/>
</dbReference>
<dbReference type="SUPFAM" id="SSF53756">
    <property type="entry name" value="UDP-Glycosyltransferase/glycogen phosphorylase"/>
    <property type="match status" value="1"/>
</dbReference>
<organism evidence="3">
    <name type="scientific">Lysobacter firmicutimachus</name>
    <dbReference type="NCBI Taxonomy" id="1792846"/>
    <lineage>
        <taxon>Bacteria</taxon>
        <taxon>Pseudomonadati</taxon>
        <taxon>Pseudomonadota</taxon>
        <taxon>Gammaproteobacteria</taxon>
        <taxon>Lysobacterales</taxon>
        <taxon>Lysobacteraceae</taxon>
        <taxon>Lysobacter</taxon>
    </lineage>
</organism>
<dbReference type="PANTHER" id="PTHR12526">
    <property type="entry name" value="GLYCOSYLTRANSFERASE"/>
    <property type="match status" value="1"/>
</dbReference>
<feature type="domain" description="Glycosyltransferase subfamily 4-like N-terminal" evidence="2">
    <location>
        <begin position="18"/>
        <end position="128"/>
    </location>
</feature>
<dbReference type="PANTHER" id="PTHR12526:SF595">
    <property type="entry name" value="BLL5217 PROTEIN"/>
    <property type="match status" value="1"/>
</dbReference>